<dbReference type="Gene3D" id="3.40.50.300">
    <property type="entry name" value="P-loop containing nucleotide triphosphate hydrolases"/>
    <property type="match status" value="1"/>
</dbReference>
<dbReference type="InterPro" id="IPR027417">
    <property type="entry name" value="P-loop_NTPase"/>
</dbReference>
<evidence type="ECO:0000313" key="1">
    <source>
        <dbReference type="EMBL" id="MCY9599146.1"/>
    </source>
</evidence>
<organism evidence="1 2">
    <name type="scientific">Paenibacillus chitinolyticus</name>
    <dbReference type="NCBI Taxonomy" id="79263"/>
    <lineage>
        <taxon>Bacteria</taxon>
        <taxon>Bacillati</taxon>
        <taxon>Bacillota</taxon>
        <taxon>Bacilli</taxon>
        <taxon>Bacillales</taxon>
        <taxon>Paenibacillaceae</taxon>
        <taxon>Paenibacillus</taxon>
    </lineage>
</organism>
<accession>A0ABT4FKU1</accession>
<gene>
    <name evidence="1" type="ORF">M5X16_25640</name>
</gene>
<dbReference type="GeneID" id="95379067"/>
<reference evidence="1 2" key="1">
    <citation type="submission" date="2022-05" db="EMBL/GenBank/DDBJ databases">
        <title>Genome Sequencing of Bee-Associated Microbes.</title>
        <authorList>
            <person name="Dunlap C."/>
        </authorList>
    </citation>
    <scope>NUCLEOTIDE SEQUENCE [LARGE SCALE GENOMIC DNA]</scope>
    <source>
        <strain evidence="1 2">NRRL B-23120</strain>
    </source>
</reference>
<protein>
    <recommendedName>
        <fullName evidence="3">Terminase</fullName>
    </recommendedName>
</protein>
<dbReference type="Proteomes" id="UP001527202">
    <property type="component" value="Unassembled WGS sequence"/>
</dbReference>
<keyword evidence="2" id="KW-1185">Reference proteome</keyword>
<name>A0ABT4FKU1_9BACL</name>
<evidence type="ECO:0008006" key="3">
    <source>
        <dbReference type="Google" id="ProtNLM"/>
    </source>
</evidence>
<sequence>MKNNSCLQADGFSKNLDKYYDLVSWARWNPDLWWDLITPPTGGIRLDLDQRVYLRCIARFVSNYMVFPRGYGKTMLEVMGMVHTAIFFPDIEISMTAQTKENAAKLVEEKFREITKFYPMLLHEIQGRPLFSKDSVEIVFASGGRIDVMANAQSSKGARRKRLNAEEAALLNNALFEDVLEPIVNVPRRTIGKEALINPEELNGQINFMTTSGFRGSDEFERNLRMIDEMAELKGKIVLGSDWQLAVKYGRGEPKSAILDKKSKLSPTFFAMNYESKWVGASDGALVNINKVLDLRTLSQPEFEGDGKSSYILGVDVARSQSKNNNQSSVAVLKIKRNKEEKITRISLVNLINLPIGMNFTGQAIEVKRLQNLYNAKTVVVDVNGVGTGLCDELLKDTVDPNTGESLGCWDTINTDHEPEIQRSDKVIYALTAQGINHDIIVSFIDMVESGKLQLLVKNVDNSYDINDTDSTKKSLPHIQTDLLIEEIANLKLRQTQSARYTVEQLTKRVDKDRYSALAMGLWYIKNFEDKQRKVKNKMVFLYN</sequence>
<dbReference type="RefSeq" id="WP_053228693.1">
    <property type="nucleotide sequence ID" value="NZ_CP026520.1"/>
</dbReference>
<proteinExistence type="predicted"/>
<dbReference type="EMBL" id="JAMDMJ010000039">
    <property type="protein sequence ID" value="MCY9599146.1"/>
    <property type="molecule type" value="Genomic_DNA"/>
</dbReference>
<comment type="caution">
    <text evidence="1">The sequence shown here is derived from an EMBL/GenBank/DDBJ whole genome shotgun (WGS) entry which is preliminary data.</text>
</comment>
<evidence type="ECO:0000313" key="2">
    <source>
        <dbReference type="Proteomes" id="UP001527202"/>
    </source>
</evidence>
<dbReference type="Gene3D" id="3.30.420.240">
    <property type="match status" value="1"/>
</dbReference>